<proteinExistence type="predicted"/>
<keyword evidence="2" id="KW-0489">Methyltransferase</keyword>
<dbReference type="InterPro" id="IPR029063">
    <property type="entry name" value="SAM-dependent_MTases_sf"/>
</dbReference>
<sequence>MSRGRDARRTGALIAALAPERRLRILDVGANPLIEGEVSYRKLLDLGHAEVVGFEPQPDALAALNARKSQAETYLPHVLGDGSRQVLHLTRAPGFTSVYPADPDSARLLGFADGMAEIGATAVETRRLDDLPQVPRVDFLKIDVQGSERAILAHGRDRLAEAIAVQTEVRMFQIYRGEPSHGDLETELAAQGFRFLRFATLKHVALSRRRHARRLKRAEFAQAVDGDAFFVRDLRGAGEWSDEALKRLAILADGVMDCPDLALFALDLLETRGCIGGTVIDDYLTALPAARLRG</sequence>
<evidence type="ECO:0000313" key="2">
    <source>
        <dbReference type="EMBL" id="TCO74005.1"/>
    </source>
</evidence>
<dbReference type="EMBL" id="SLWW01000001">
    <property type="protein sequence ID" value="TCO74005.1"/>
    <property type="molecule type" value="Genomic_DNA"/>
</dbReference>
<dbReference type="NCBIfam" id="TIGR01444">
    <property type="entry name" value="fkbM_fam"/>
    <property type="match status" value="1"/>
</dbReference>
<dbReference type="SUPFAM" id="SSF53335">
    <property type="entry name" value="S-adenosyl-L-methionine-dependent methyltransferases"/>
    <property type="match status" value="1"/>
</dbReference>
<dbReference type="PANTHER" id="PTHR36973:SF4">
    <property type="entry name" value="NODULATION PROTEIN"/>
    <property type="match status" value="1"/>
</dbReference>
<evidence type="ECO:0000259" key="1">
    <source>
        <dbReference type="Pfam" id="PF05050"/>
    </source>
</evidence>
<dbReference type="Proteomes" id="UP000295142">
    <property type="component" value="Unassembled WGS sequence"/>
</dbReference>
<name>A0A4R2L4E4_9RHOB</name>
<dbReference type="Gene3D" id="3.40.50.150">
    <property type="entry name" value="Vaccinia Virus protein VP39"/>
    <property type="match status" value="1"/>
</dbReference>
<organism evidence="2 3">
    <name type="scientific">Rhodovulum euryhalinum</name>
    <dbReference type="NCBI Taxonomy" id="35805"/>
    <lineage>
        <taxon>Bacteria</taxon>
        <taxon>Pseudomonadati</taxon>
        <taxon>Pseudomonadota</taxon>
        <taxon>Alphaproteobacteria</taxon>
        <taxon>Rhodobacterales</taxon>
        <taxon>Paracoccaceae</taxon>
        <taxon>Rhodovulum</taxon>
    </lineage>
</organism>
<evidence type="ECO:0000313" key="3">
    <source>
        <dbReference type="Proteomes" id="UP000295142"/>
    </source>
</evidence>
<protein>
    <submittedName>
        <fullName evidence="2">FkbM family methyltransferase</fullName>
    </submittedName>
</protein>
<accession>A0A4R2L4E4</accession>
<dbReference type="GO" id="GO:0008171">
    <property type="term" value="F:O-methyltransferase activity"/>
    <property type="evidence" value="ECO:0007669"/>
    <property type="project" value="TreeGrafter"/>
</dbReference>
<reference evidence="2 3" key="1">
    <citation type="submission" date="2019-03" db="EMBL/GenBank/DDBJ databases">
        <title>Genomic Encyclopedia of Type Strains, Phase IV (KMG-IV): sequencing the most valuable type-strain genomes for metagenomic binning, comparative biology and taxonomic classification.</title>
        <authorList>
            <person name="Goeker M."/>
        </authorList>
    </citation>
    <scope>NUCLEOTIDE SEQUENCE [LARGE SCALE GENOMIC DNA]</scope>
    <source>
        <strain evidence="2 3">DSM 4868</strain>
    </source>
</reference>
<comment type="caution">
    <text evidence="2">The sequence shown here is derived from an EMBL/GenBank/DDBJ whole genome shotgun (WGS) entry which is preliminary data.</text>
</comment>
<dbReference type="Pfam" id="PF05050">
    <property type="entry name" value="Methyltransf_21"/>
    <property type="match status" value="1"/>
</dbReference>
<keyword evidence="3" id="KW-1185">Reference proteome</keyword>
<keyword evidence="2" id="KW-0808">Transferase</keyword>
<dbReference type="PANTHER" id="PTHR36973">
    <property type="entry name" value="SLL1456 PROTEIN-RELATED"/>
    <property type="match status" value="1"/>
</dbReference>
<dbReference type="AlphaFoldDB" id="A0A4R2L4E4"/>
<dbReference type="RefSeq" id="WP_132540320.1">
    <property type="nucleotide sequence ID" value="NZ_SLWW01000001.1"/>
</dbReference>
<dbReference type="InterPro" id="IPR053188">
    <property type="entry name" value="FkbM_Methyltransferase"/>
</dbReference>
<dbReference type="InterPro" id="IPR006342">
    <property type="entry name" value="FkbM_mtfrase"/>
</dbReference>
<dbReference type="GO" id="GO:0032259">
    <property type="term" value="P:methylation"/>
    <property type="evidence" value="ECO:0007669"/>
    <property type="project" value="UniProtKB-KW"/>
</dbReference>
<dbReference type="OrthoDB" id="292760at2"/>
<gene>
    <name evidence="2" type="ORF">EV655_101161</name>
</gene>
<feature type="domain" description="Methyltransferase FkbM" evidence="1">
    <location>
        <begin position="27"/>
        <end position="195"/>
    </location>
</feature>